<reference evidence="1 2" key="1">
    <citation type="submission" date="2019-08" db="EMBL/GenBank/DDBJ databases">
        <title>In-depth cultivation of the pig gut microbiome towards novel bacterial diversity and tailored functional studies.</title>
        <authorList>
            <person name="Wylensek D."/>
            <person name="Hitch T.C.A."/>
            <person name="Clavel T."/>
        </authorList>
    </citation>
    <scope>NUCLEOTIDE SEQUENCE [LARGE SCALE GENOMIC DNA]</scope>
    <source>
        <strain evidence="1 2">Bifido-178-WT-2B</strain>
    </source>
</reference>
<organism evidence="1 2">
    <name type="scientific">Lactobacillus porci</name>
    <dbReference type="NCBI Taxonomy" id="2012477"/>
    <lineage>
        <taxon>Bacteria</taxon>
        <taxon>Bacillati</taxon>
        <taxon>Bacillota</taxon>
        <taxon>Bacilli</taxon>
        <taxon>Lactobacillales</taxon>
        <taxon>Lactobacillaceae</taxon>
        <taxon>Lactobacillus</taxon>
    </lineage>
</organism>
<dbReference type="GO" id="GO:0004721">
    <property type="term" value="F:phosphoprotein phosphatase activity"/>
    <property type="evidence" value="ECO:0007669"/>
    <property type="project" value="InterPro"/>
</dbReference>
<dbReference type="Gene3D" id="3.90.190.10">
    <property type="entry name" value="Protein tyrosine phosphatase superfamily"/>
    <property type="match status" value="1"/>
</dbReference>
<dbReference type="SUPFAM" id="SSF52799">
    <property type="entry name" value="(Phosphotyrosine protein) phosphatases II"/>
    <property type="match status" value="1"/>
</dbReference>
<dbReference type="RefSeq" id="WP_154548332.1">
    <property type="nucleotide sequence ID" value="NZ_VUMX01000010.1"/>
</dbReference>
<dbReference type="OrthoDB" id="1188001at2"/>
<keyword evidence="2" id="KW-1185">Reference proteome</keyword>
<dbReference type="InterPro" id="IPR026893">
    <property type="entry name" value="Tyr/Ser_Pase_IphP-type"/>
</dbReference>
<evidence type="ECO:0000313" key="2">
    <source>
        <dbReference type="Proteomes" id="UP000438120"/>
    </source>
</evidence>
<dbReference type="InterPro" id="IPR016130">
    <property type="entry name" value="Tyr_Pase_AS"/>
</dbReference>
<dbReference type="AlphaFoldDB" id="A0A6A8MDZ6"/>
<dbReference type="Proteomes" id="UP000438120">
    <property type="component" value="Unassembled WGS sequence"/>
</dbReference>
<proteinExistence type="predicted"/>
<evidence type="ECO:0000313" key="1">
    <source>
        <dbReference type="EMBL" id="MST87003.1"/>
    </source>
</evidence>
<dbReference type="PROSITE" id="PS00383">
    <property type="entry name" value="TYR_PHOSPHATASE_1"/>
    <property type="match status" value="1"/>
</dbReference>
<sequence length="267" mass="30395">MQNQLYRHLLDVKDGRNFRELGGYRTNSGRKIKTHKLIRSGHLADLTKSDERYLAGYGLKYDVDLRTSYEREHQPDKVWSGLNYFADPVFDEDLTDSTMSISDMARAGGENASWGFKRMLSAYENMATGQNASKAYRHLFELLLQNEKDHEAVLFHCTAGKDRTGFGAILILSALGVPMKTIERDYLFTNEVVADFVKEKLAREQAKGAGPDLLNTFRDLQTVKPAYFKHLFKTINASYGSINAYLHQQIGLSSSDLLDLRAIYLEY</sequence>
<gene>
    <name evidence="1" type="ORF">FYJ62_04970</name>
</gene>
<dbReference type="Pfam" id="PF13350">
    <property type="entry name" value="Y_phosphatase3"/>
    <property type="match status" value="1"/>
</dbReference>
<dbReference type="EMBL" id="VUMX01000010">
    <property type="protein sequence ID" value="MST87003.1"/>
    <property type="molecule type" value="Genomic_DNA"/>
</dbReference>
<name>A0A6A8MDZ6_9LACO</name>
<dbReference type="InterPro" id="IPR029021">
    <property type="entry name" value="Prot-tyrosine_phosphatase-like"/>
</dbReference>
<accession>A0A6A8MDZ6</accession>
<protein>
    <submittedName>
        <fullName evidence="1">Tyrosine-protein phosphatase</fullName>
    </submittedName>
</protein>
<comment type="caution">
    <text evidence="1">The sequence shown here is derived from an EMBL/GenBank/DDBJ whole genome shotgun (WGS) entry which is preliminary data.</text>
</comment>